<evidence type="ECO:0000313" key="5">
    <source>
        <dbReference type="Proteomes" id="UP000265618"/>
    </source>
</evidence>
<keyword evidence="1" id="KW-0653">Protein transport</keyword>
<dbReference type="GO" id="GO:0005730">
    <property type="term" value="C:nucleolus"/>
    <property type="evidence" value="ECO:0007669"/>
    <property type="project" value="UniProtKB-SubCell"/>
</dbReference>
<accession>A0A9K3CYS8</accession>
<keyword evidence="1" id="KW-0690">Ribosome biogenesis</keyword>
<dbReference type="PANTHER" id="PTHR12730">
    <property type="entry name" value="HSDA/SDA1-RELATED"/>
    <property type="match status" value="1"/>
</dbReference>
<dbReference type="EMBL" id="BDIP01001503">
    <property type="protein sequence ID" value="GIQ84535.1"/>
    <property type="molecule type" value="Genomic_DNA"/>
</dbReference>
<dbReference type="AlphaFoldDB" id="A0A9K3CYS8"/>
<comment type="function">
    <text evidence="1">Required for 60S pre-ribosomal subunits export to the cytoplasm.</text>
</comment>
<dbReference type="PANTHER" id="PTHR12730:SF0">
    <property type="entry name" value="PROTEIN SDA1 HOMOLOG"/>
    <property type="match status" value="1"/>
</dbReference>
<evidence type="ECO:0000256" key="1">
    <source>
        <dbReference type="RuleBase" id="RU365057"/>
    </source>
</evidence>
<reference evidence="4 5" key="1">
    <citation type="journal article" date="2018" name="PLoS ONE">
        <title>The draft genome of Kipferlia bialata reveals reductive genome evolution in fornicate parasites.</title>
        <authorList>
            <person name="Tanifuji G."/>
            <person name="Takabayashi S."/>
            <person name="Kume K."/>
            <person name="Takagi M."/>
            <person name="Nakayama T."/>
            <person name="Kamikawa R."/>
            <person name="Inagaki Y."/>
            <person name="Hashimoto T."/>
        </authorList>
    </citation>
    <scope>NUCLEOTIDE SEQUENCE [LARGE SCALE GENOMIC DNA]</scope>
    <source>
        <strain evidence="4">NY0173</strain>
    </source>
</reference>
<dbReference type="OrthoDB" id="2196187at2759"/>
<keyword evidence="1" id="KW-0539">Nucleus</keyword>
<comment type="caution">
    <text evidence="4">The sequence shown here is derived from an EMBL/GenBank/DDBJ whole genome shotgun (WGS) entry which is preliminary data.</text>
</comment>
<keyword evidence="5" id="KW-1185">Reference proteome</keyword>
<dbReference type="Pfam" id="PF08158">
    <property type="entry name" value="SDA1_HEAT"/>
    <property type="match status" value="1"/>
</dbReference>
<sequence length="349" mass="39065">RVWRDTATVNAIAKAVFHKDSRMSEGALHFLLDADATAPDTSDEEGGRDMKEIQAAVIADRQKRGGDETKRKKRVERNLAQLRRKQAEKESGHNIASYAPVLLEIHDAQQYAERLFQLIRRRSTKFQTKALAIEVLGNLLGVRELLVPEFHSYLCRYVKRKQDGVSRILNAGVAATHSEIPPDVLYPFIRCIADEFVTDAATDNGITVGLAAIGEISNRAPYVLAEHVDLLQDLISYKDARKSKGVVSAARRLMQVYRQLDPNLLKSRDRGRETNMRMKTMTEEERAKAKAMTTFGAAKTAGAEIPGINLVDDEDSVDLDEEDSSSEDDDNVEFVVDGHERVPKHLLKV</sequence>
<comment type="subcellular location">
    <subcellularLocation>
        <location evidence="1">Nucleus</location>
        <location evidence="1">Nucleolus</location>
    </subcellularLocation>
</comment>
<dbReference type="GO" id="GO:0000055">
    <property type="term" value="P:ribosomal large subunit export from nucleus"/>
    <property type="evidence" value="ECO:0007669"/>
    <property type="project" value="UniProtKB-UniRule"/>
</dbReference>
<dbReference type="InterPro" id="IPR012977">
    <property type="entry name" value="SDA1_N"/>
</dbReference>
<keyword evidence="1" id="KW-0813">Transport</keyword>
<evidence type="ECO:0000259" key="3">
    <source>
        <dbReference type="Pfam" id="PF08158"/>
    </source>
</evidence>
<feature type="domain" description="SDA1 N-terminal" evidence="3">
    <location>
        <begin position="1"/>
        <end position="240"/>
    </location>
</feature>
<name>A0A9K3CYS8_9EUKA</name>
<feature type="region of interest" description="Disordered" evidence="2">
    <location>
        <begin position="306"/>
        <end position="337"/>
    </location>
</feature>
<feature type="compositionally biased region" description="Acidic residues" evidence="2">
    <location>
        <begin position="311"/>
        <end position="332"/>
    </location>
</feature>
<proteinExistence type="inferred from homology"/>
<evidence type="ECO:0000256" key="2">
    <source>
        <dbReference type="SAM" id="MobiDB-lite"/>
    </source>
</evidence>
<protein>
    <recommendedName>
        <fullName evidence="1">Protein SDA1</fullName>
    </recommendedName>
</protein>
<organism evidence="4 5">
    <name type="scientific">Kipferlia bialata</name>
    <dbReference type="NCBI Taxonomy" id="797122"/>
    <lineage>
        <taxon>Eukaryota</taxon>
        <taxon>Metamonada</taxon>
        <taxon>Carpediemonas-like organisms</taxon>
        <taxon>Kipferlia</taxon>
    </lineage>
</organism>
<dbReference type="Proteomes" id="UP000265618">
    <property type="component" value="Unassembled WGS sequence"/>
</dbReference>
<comment type="similarity">
    <text evidence="1">Belongs to the SDA1 family.</text>
</comment>
<feature type="non-terminal residue" evidence="4">
    <location>
        <position position="349"/>
    </location>
</feature>
<dbReference type="InterPro" id="IPR027312">
    <property type="entry name" value="Sda1"/>
</dbReference>
<evidence type="ECO:0000313" key="4">
    <source>
        <dbReference type="EMBL" id="GIQ84535.1"/>
    </source>
</evidence>
<dbReference type="GO" id="GO:0042273">
    <property type="term" value="P:ribosomal large subunit biogenesis"/>
    <property type="evidence" value="ECO:0007669"/>
    <property type="project" value="UniProtKB-UniRule"/>
</dbReference>
<gene>
    <name evidence="4" type="ORF">KIPB_006045</name>
</gene>
<dbReference type="GO" id="GO:0015031">
    <property type="term" value="P:protein transport"/>
    <property type="evidence" value="ECO:0007669"/>
    <property type="project" value="UniProtKB-KW"/>
</dbReference>